<feature type="region of interest" description="Disordered" evidence="1">
    <location>
        <begin position="73"/>
        <end position="115"/>
    </location>
</feature>
<feature type="compositionally biased region" description="Basic and acidic residues" evidence="1">
    <location>
        <begin position="9"/>
        <end position="29"/>
    </location>
</feature>
<accession>A0A835MM04</accession>
<sequence>MGLGQTTVRRSEGADVKEQRGEEESRDAEGFPNIGCLQGSRRSRWVCRWSYSKKPIEFQENEDAQQAKRTLIEERENADAPKKAGNEIDDIFSGKKRKEPEQTRQMLLEKRNPSQ</sequence>
<feature type="compositionally biased region" description="Basic and acidic residues" evidence="1">
    <location>
        <begin position="98"/>
        <end position="115"/>
    </location>
</feature>
<evidence type="ECO:0000256" key="1">
    <source>
        <dbReference type="SAM" id="MobiDB-lite"/>
    </source>
</evidence>
<dbReference type="AlphaFoldDB" id="A0A835MM04"/>
<evidence type="ECO:0000313" key="2">
    <source>
        <dbReference type="EMBL" id="KAF9662333.1"/>
    </source>
</evidence>
<dbReference type="OrthoDB" id="20835at2759"/>
<feature type="region of interest" description="Disordered" evidence="1">
    <location>
        <begin position="1"/>
        <end position="37"/>
    </location>
</feature>
<feature type="compositionally biased region" description="Basic and acidic residues" evidence="1">
    <location>
        <begin position="73"/>
        <end position="86"/>
    </location>
</feature>
<organism evidence="2 3">
    <name type="scientific">Salix dunnii</name>
    <dbReference type="NCBI Taxonomy" id="1413687"/>
    <lineage>
        <taxon>Eukaryota</taxon>
        <taxon>Viridiplantae</taxon>
        <taxon>Streptophyta</taxon>
        <taxon>Embryophyta</taxon>
        <taxon>Tracheophyta</taxon>
        <taxon>Spermatophyta</taxon>
        <taxon>Magnoliopsida</taxon>
        <taxon>eudicotyledons</taxon>
        <taxon>Gunneridae</taxon>
        <taxon>Pentapetalae</taxon>
        <taxon>rosids</taxon>
        <taxon>fabids</taxon>
        <taxon>Malpighiales</taxon>
        <taxon>Salicaceae</taxon>
        <taxon>Saliceae</taxon>
        <taxon>Salix</taxon>
    </lineage>
</organism>
<name>A0A835MM04_9ROSI</name>
<dbReference type="EMBL" id="JADGMS010000018">
    <property type="protein sequence ID" value="KAF9662333.1"/>
    <property type="molecule type" value="Genomic_DNA"/>
</dbReference>
<keyword evidence="3" id="KW-1185">Reference proteome</keyword>
<dbReference type="Proteomes" id="UP000657918">
    <property type="component" value="Unassembled WGS sequence"/>
</dbReference>
<protein>
    <submittedName>
        <fullName evidence="2">Uncharacterized protein</fullName>
    </submittedName>
</protein>
<gene>
    <name evidence="2" type="ORF">SADUNF_Sadunf18G0042000</name>
</gene>
<reference evidence="2 3" key="1">
    <citation type="submission" date="2020-10" db="EMBL/GenBank/DDBJ databases">
        <title>Plant Genome Project.</title>
        <authorList>
            <person name="Zhang R.-G."/>
        </authorList>
    </citation>
    <scope>NUCLEOTIDE SEQUENCE [LARGE SCALE GENOMIC DNA]</scope>
    <source>
        <strain evidence="2">FAFU-HL-1</strain>
        <tissue evidence="2">Leaf</tissue>
    </source>
</reference>
<comment type="caution">
    <text evidence="2">The sequence shown here is derived from an EMBL/GenBank/DDBJ whole genome shotgun (WGS) entry which is preliminary data.</text>
</comment>
<proteinExistence type="predicted"/>
<evidence type="ECO:0000313" key="3">
    <source>
        <dbReference type="Proteomes" id="UP000657918"/>
    </source>
</evidence>